<protein>
    <submittedName>
        <fullName evidence="2">DUF805 domain-containing protein</fullName>
    </submittedName>
</protein>
<dbReference type="InterPro" id="IPR008523">
    <property type="entry name" value="DUF805"/>
</dbReference>
<evidence type="ECO:0000313" key="2">
    <source>
        <dbReference type="EMBL" id="MCK9684826.1"/>
    </source>
</evidence>
<dbReference type="RefSeq" id="WP_275680848.1">
    <property type="nucleotide sequence ID" value="NZ_JAJLJH010000001.1"/>
</dbReference>
<sequence>MDQPAPPAAPAPAHRLTPDQLTALALGADPERLSLVQLYVGLRGRIPRRTYWLHGVLSLLLLGIVVNGLLDIANVDNDTAAKLVNLAFLWPLIAVSAKRQHDFNFSAWWALVHFVPVFGSLVLLAVDGAVPGTHGPNRFGPDPREALARARVNSGR</sequence>
<evidence type="ECO:0000256" key="1">
    <source>
        <dbReference type="SAM" id="Phobius"/>
    </source>
</evidence>
<feature type="transmembrane region" description="Helical" evidence="1">
    <location>
        <begin position="107"/>
        <end position="126"/>
    </location>
</feature>
<feature type="transmembrane region" description="Helical" evidence="1">
    <location>
        <begin position="79"/>
        <end position="95"/>
    </location>
</feature>
<gene>
    <name evidence="2" type="ORF">LPC04_03800</name>
</gene>
<dbReference type="GO" id="GO:0005886">
    <property type="term" value="C:plasma membrane"/>
    <property type="evidence" value="ECO:0007669"/>
    <property type="project" value="TreeGrafter"/>
</dbReference>
<organism evidence="2 3">
    <name type="scientific">Scleromatobacter humisilvae</name>
    <dbReference type="NCBI Taxonomy" id="2897159"/>
    <lineage>
        <taxon>Bacteria</taxon>
        <taxon>Pseudomonadati</taxon>
        <taxon>Pseudomonadota</taxon>
        <taxon>Betaproteobacteria</taxon>
        <taxon>Burkholderiales</taxon>
        <taxon>Sphaerotilaceae</taxon>
        <taxon>Scleromatobacter</taxon>
    </lineage>
</organism>
<name>A0A9X2BZ18_9BURK</name>
<dbReference type="AlphaFoldDB" id="A0A9X2BZ18"/>
<dbReference type="PANTHER" id="PTHR34980">
    <property type="entry name" value="INNER MEMBRANE PROTEIN-RELATED-RELATED"/>
    <property type="match status" value="1"/>
</dbReference>
<evidence type="ECO:0000313" key="3">
    <source>
        <dbReference type="Proteomes" id="UP001139353"/>
    </source>
</evidence>
<reference evidence="2" key="1">
    <citation type="submission" date="2021-11" db="EMBL/GenBank/DDBJ databases">
        <title>BS-T2-15 a new species belonging to the Comamonadaceae family isolated from the soil of a French oak forest.</title>
        <authorList>
            <person name="Mieszkin S."/>
            <person name="Alain K."/>
        </authorList>
    </citation>
    <scope>NUCLEOTIDE SEQUENCE</scope>
    <source>
        <strain evidence="2">BS-T2-15</strain>
    </source>
</reference>
<keyword evidence="1" id="KW-0472">Membrane</keyword>
<dbReference type="EMBL" id="JAJLJH010000001">
    <property type="protein sequence ID" value="MCK9684826.1"/>
    <property type="molecule type" value="Genomic_DNA"/>
</dbReference>
<comment type="caution">
    <text evidence="2">The sequence shown here is derived from an EMBL/GenBank/DDBJ whole genome shotgun (WGS) entry which is preliminary data.</text>
</comment>
<keyword evidence="1" id="KW-0812">Transmembrane</keyword>
<feature type="transmembrane region" description="Helical" evidence="1">
    <location>
        <begin position="51"/>
        <end position="73"/>
    </location>
</feature>
<proteinExistence type="predicted"/>
<keyword evidence="3" id="KW-1185">Reference proteome</keyword>
<dbReference type="Proteomes" id="UP001139353">
    <property type="component" value="Unassembled WGS sequence"/>
</dbReference>
<keyword evidence="1" id="KW-1133">Transmembrane helix</keyword>
<accession>A0A9X2BZ18</accession>
<dbReference type="Pfam" id="PF05656">
    <property type="entry name" value="DUF805"/>
    <property type="match status" value="1"/>
</dbReference>